<protein>
    <recommendedName>
        <fullName evidence="3">Lipoprotein</fullName>
    </recommendedName>
</protein>
<evidence type="ECO:0000313" key="1">
    <source>
        <dbReference type="EMBL" id="MFC7339396.1"/>
    </source>
</evidence>
<evidence type="ECO:0000313" key="2">
    <source>
        <dbReference type="Proteomes" id="UP001596472"/>
    </source>
</evidence>
<dbReference type="EMBL" id="JBHTBS010000016">
    <property type="protein sequence ID" value="MFC7339396.1"/>
    <property type="molecule type" value="Genomic_DNA"/>
</dbReference>
<dbReference type="PROSITE" id="PS51257">
    <property type="entry name" value="PROKAR_LIPOPROTEIN"/>
    <property type="match status" value="1"/>
</dbReference>
<dbReference type="RefSeq" id="WP_379716131.1">
    <property type="nucleotide sequence ID" value="NZ_JBHTBS010000016.1"/>
</dbReference>
<sequence length="130" mass="13520">MKVLLPTLKGITTLGATILMASCGPMDSVKTGTTAGMEKVGAGFGKVGSGIGSGFGKVAEFTMSPFGPRVPVVEAREDELKELPSGEDQAIAYQQKQNSFWSFLGPINFKEPALPDDSGAMDGGLLPPLE</sequence>
<keyword evidence="2" id="KW-1185">Reference proteome</keyword>
<evidence type="ECO:0008006" key="3">
    <source>
        <dbReference type="Google" id="ProtNLM"/>
    </source>
</evidence>
<name>A0ABW2LF36_9BACT</name>
<gene>
    <name evidence="1" type="ORF">ACFQY0_19545</name>
</gene>
<accession>A0ABW2LF36</accession>
<comment type="caution">
    <text evidence="1">The sequence shown here is derived from an EMBL/GenBank/DDBJ whole genome shotgun (WGS) entry which is preliminary data.</text>
</comment>
<reference evidence="2" key="1">
    <citation type="journal article" date="2019" name="Int. J. Syst. Evol. Microbiol.">
        <title>The Global Catalogue of Microorganisms (GCM) 10K type strain sequencing project: providing services to taxonomists for standard genome sequencing and annotation.</title>
        <authorList>
            <consortium name="The Broad Institute Genomics Platform"/>
            <consortium name="The Broad Institute Genome Sequencing Center for Infectious Disease"/>
            <person name="Wu L."/>
            <person name="Ma J."/>
        </authorList>
    </citation>
    <scope>NUCLEOTIDE SEQUENCE [LARGE SCALE GENOMIC DNA]</scope>
    <source>
        <strain evidence="2">CGMCC 4.1467</strain>
    </source>
</reference>
<dbReference type="Proteomes" id="UP001596472">
    <property type="component" value="Unassembled WGS sequence"/>
</dbReference>
<organism evidence="1 2">
    <name type="scientific">Haloferula chungangensis</name>
    <dbReference type="NCBI Taxonomy" id="1048331"/>
    <lineage>
        <taxon>Bacteria</taxon>
        <taxon>Pseudomonadati</taxon>
        <taxon>Verrucomicrobiota</taxon>
        <taxon>Verrucomicrobiia</taxon>
        <taxon>Verrucomicrobiales</taxon>
        <taxon>Verrucomicrobiaceae</taxon>
        <taxon>Haloferula</taxon>
    </lineage>
</organism>
<proteinExistence type="predicted"/>